<organism evidence="1">
    <name type="scientific">marine metagenome</name>
    <dbReference type="NCBI Taxonomy" id="408172"/>
    <lineage>
        <taxon>unclassified sequences</taxon>
        <taxon>metagenomes</taxon>
        <taxon>ecological metagenomes</taxon>
    </lineage>
</organism>
<dbReference type="EMBL" id="UINC01188278">
    <property type="protein sequence ID" value="SVE01420.1"/>
    <property type="molecule type" value="Genomic_DNA"/>
</dbReference>
<name>A0A383A1L2_9ZZZZ</name>
<proteinExistence type="predicted"/>
<sequence length="227" mass="25633">MRYRLLTTLSVFVLLALMGVVPVMGQSSTSIPRTSWGDPDLGGAWTNATMTPLQRPADLADQEFLTNEELALRQEEVAERGSLDNRPRTETGAYNEFWMERGSLNPRTSLVINPSNGRLPSLTVPEQQRQSQRTDSYIAARFDSWLDFNKLDRCITRGLPGAMMPGFYNHNYQIVQTENYLVILVEMIHDARIVPLDGRGHLAPSVRQWLGDSRGHWEGDTLVVETT</sequence>
<accession>A0A383A1L2</accession>
<gene>
    <name evidence="1" type="ORF">METZ01_LOCUS454274</name>
</gene>
<dbReference type="AlphaFoldDB" id="A0A383A1L2"/>
<reference evidence="1" key="1">
    <citation type="submission" date="2018-05" db="EMBL/GenBank/DDBJ databases">
        <authorList>
            <person name="Lanie J.A."/>
            <person name="Ng W.-L."/>
            <person name="Kazmierczak K.M."/>
            <person name="Andrzejewski T.M."/>
            <person name="Davidsen T.M."/>
            <person name="Wayne K.J."/>
            <person name="Tettelin H."/>
            <person name="Glass J.I."/>
            <person name="Rusch D."/>
            <person name="Podicherti R."/>
            <person name="Tsui H.-C.T."/>
            <person name="Winkler M.E."/>
        </authorList>
    </citation>
    <scope>NUCLEOTIDE SEQUENCE</scope>
</reference>
<evidence type="ECO:0000313" key="1">
    <source>
        <dbReference type="EMBL" id="SVE01420.1"/>
    </source>
</evidence>
<feature type="non-terminal residue" evidence="1">
    <location>
        <position position="227"/>
    </location>
</feature>
<protein>
    <submittedName>
        <fullName evidence="1">Uncharacterized protein</fullName>
    </submittedName>
</protein>